<dbReference type="InterPro" id="IPR013083">
    <property type="entry name" value="Znf_RING/FYVE/PHD"/>
</dbReference>
<name>S4RXW0_PETMA</name>
<dbReference type="OMA" id="KYKAMVL"/>
<dbReference type="AlphaFoldDB" id="S4RXW0"/>
<dbReference type="GeneTree" id="ENSGT00390000002849"/>
<evidence type="ECO:0000256" key="1">
    <source>
        <dbReference type="SAM" id="Coils"/>
    </source>
</evidence>
<feature type="coiled-coil region" evidence="1">
    <location>
        <begin position="120"/>
        <end position="168"/>
    </location>
</feature>
<dbReference type="Ensembl" id="ENSPMAT00000010095.1">
    <property type="protein sequence ID" value="ENSPMAP00000010051.1"/>
    <property type="gene ID" value="ENSPMAG00000009139.1"/>
</dbReference>
<dbReference type="InterPro" id="IPR042448">
    <property type="entry name" value="CCNB1IP1"/>
</dbReference>
<reference evidence="2" key="2">
    <citation type="submission" date="2025-09" db="UniProtKB">
        <authorList>
            <consortium name="Ensembl"/>
        </authorList>
    </citation>
    <scope>IDENTIFICATION</scope>
</reference>
<dbReference type="GO" id="GO:0000795">
    <property type="term" value="C:synaptonemal complex"/>
    <property type="evidence" value="ECO:0007669"/>
    <property type="project" value="InterPro"/>
</dbReference>
<evidence type="ECO:0000313" key="2">
    <source>
        <dbReference type="Ensembl" id="ENSPMAP00000010051.1"/>
    </source>
</evidence>
<sequence length="189" mass="21979">MSVHEELILCNVKTCRSKVSGYAWVASCSHIFCDEDGAKEFRKSLTCPACNADVSGKDDIVCHEVDPPEEYKSMVLSGLRPDIILEICSRALSFWTSQIHQEHLFQEYVNSTNTQMSHVEKHYKQQIQDITMEISNLIQEIYFVKKKLKTYEAQYNEATEMLLKKNRQHQQLHAMCEQQRLHISTHVNK</sequence>
<dbReference type="PANTHER" id="PTHR14305">
    <property type="entry name" value="E3 UBIQUITIN-PROTEIN LIGASE CCNB1IP1"/>
    <property type="match status" value="1"/>
</dbReference>
<reference evidence="2" key="1">
    <citation type="submission" date="2025-08" db="UniProtKB">
        <authorList>
            <consortium name="Ensembl"/>
        </authorList>
    </citation>
    <scope>IDENTIFICATION</scope>
</reference>
<dbReference type="PANTHER" id="PTHR14305:SF0">
    <property type="entry name" value="E3 UBIQUITIN-PROTEIN LIGASE CCNB1IP1"/>
    <property type="match status" value="1"/>
</dbReference>
<protein>
    <submittedName>
        <fullName evidence="2">Cyclin B1 interacting protein 1</fullName>
    </submittedName>
</protein>
<proteinExistence type="predicted"/>
<accession>S4RXW0</accession>
<dbReference type="GO" id="GO:0061630">
    <property type="term" value="F:ubiquitin protein ligase activity"/>
    <property type="evidence" value="ECO:0007669"/>
    <property type="project" value="InterPro"/>
</dbReference>
<keyword evidence="1" id="KW-0175">Coiled coil</keyword>
<dbReference type="HOGENOM" id="CLU_049340_3_0_1"/>
<dbReference type="Gene3D" id="3.30.40.10">
    <property type="entry name" value="Zinc/RING finger domain, C3HC4 (zinc finger)"/>
    <property type="match status" value="1"/>
</dbReference>
<organism evidence="2">
    <name type="scientific">Petromyzon marinus</name>
    <name type="common">Sea lamprey</name>
    <dbReference type="NCBI Taxonomy" id="7757"/>
    <lineage>
        <taxon>Eukaryota</taxon>
        <taxon>Metazoa</taxon>
        <taxon>Chordata</taxon>
        <taxon>Craniata</taxon>
        <taxon>Vertebrata</taxon>
        <taxon>Cyclostomata</taxon>
        <taxon>Hyperoartia</taxon>
        <taxon>Petromyzontiformes</taxon>
        <taxon>Petromyzontidae</taxon>
        <taxon>Petromyzon</taxon>
    </lineage>
</organism>
<dbReference type="STRING" id="7757.ENSPMAP00000010051"/>
<dbReference type="GO" id="GO:0007131">
    <property type="term" value="P:reciprocal meiotic recombination"/>
    <property type="evidence" value="ECO:0007669"/>
    <property type="project" value="InterPro"/>
</dbReference>